<protein>
    <submittedName>
        <fullName evidence="2">Uncharacterized protein</fullName>
    </submittedName>
</protein>
<gene>
    <name evidence="2" type="ORF">METZ01_LOCUS399583</name>
</gene>
<organism evidence="2">
    <name type="scientific">marine metagenome</name>
    <dbReference type="NCBI Taxonomy" id="408172"/>
    <lineage>
        <taxon>unclassified sequences</taxon>
        <taxon>metagenomes</taxon>
        <taxon>ecological metagenomes</taxon>
    </lineage>
</organism>
<sequence>DIITAYADDYEAQRLAKEASEILKGAEFANDAVAPGDRSDGHERVTRQRADSIDKLEPEDDD</sequence>
<evidence type="ECO:0000256" key="1">
    <source>
        <dbReference type="SAM" id="MobiDB-lite"/>
    </source>
</evidence>
<feature type="non-terminal residue" evidence="2">
    <location>
        <position position="1"/>
    </location>
</feature>
<evidence type="ECO:0000313" key="2">
    <source>
        <dbReference type="EMBL" id="SVD46729.1"/>
    </source>
</evidence>
<proteinExistence type="predicted"/>
<accession>A0A382VJM0</accession>
<feature type="compositionally biased region" description="Basic and acidic residues" evidence="1">
    <location>
        <begin position="37"/>
        <end position="56"/>
    </location>
</feature>
<dbReference type="AlphaFoldDB" id="A0A382VJM0"/>
<name>A0A382VJM0_9ZZZZ</name>
<reference evidence="2" key="1">
    <citation type="submission" date="2018-05" db="EMBL/GenBank/DDBJ databases">
        <authorList>
            <person name="Lanie J.A."/>
            <person name="Ng W.-L."/>
            <person name="Kazmierczak K.M."/>
            <person name="Andrzejewski T.M."/>
            <person name="Davidsen T.M."/>
            <person name="Wayne K.J."/>
            <person name="Tettelin H."/>
            <person name="Glass J.I."/>
            <person name="Rusch D."/>
            <person name="Podicherti R."/>
            <person name="Tsui H.-C.T."/>
            <person name="Winkler M.E."/>
        </authorList>
    </citation>
    <scope>NUCLEOTIDE SEQUENCE</scope>
</reference>
<dbReference type="EMBL" id="UINC01152510">
    <property type="protein sequence ID" value="SVD46729.1"/>
    <property type="molecule type" value="Genomic_DNA"/>
</dbReference>
<feature type="region of interest" description="Disordered" evidence="1">
    <location>
        <begin position="27"/>
        <end position="62"/>
    </location>
</feature>